<evidence type="ECO:0000256" key="12">
    <source>
        <dbReference type="ARBA" id="ARBA00023319"/>
    </source>
</evidence>
<feature type="domain" description="Ig-like" evidence="14">
    <location>
        <begin position="2188"/>
        <end position="2280"/>
    </location>
</feature>
<keyword evidence="5 13" id="KW-0732">Signal</keyword>
<keyword evidence="9" id="KW-0472">Membrane</keyword>
<feature type="domain" description="Ig-like" evidence="14">
    <location>
        <begin position="622"/>
        <end position="708"/>
    </location>
</feature>
<feature type="domain" description="Ig-like" evidence="14">
    <location>
        <begin position="2764"/>
        <end position="2852"/>
    </location>
</feature>
<keyword evidence="7" id="KW-0130">Cell adhesion</keyword>
<protein>
    <submittedName>
        <fullName evidence="16">Hemicentin-1</fullName>
    </submittedName>
</protein>
<dbReference type="WBParaSite" id="SVE_0027700.1">
    <property type="protein sequence ID" value="SVE_0027700.1"/>
    <property type="gene ID" value="SVE_0027700"/>
</dbReference>
<dbReference type="GO" id="GO:0050808">
    <property type="term" value="P:synapse organization"/>
    <property type="evidence" value="ECO:0007669"/>
    <property type="project" value="TreeGrafter"/>
</dbReference>
<feature type="domain" description="Ig-like" evidence="14">
    <location>
        <begin position="1085"/>
        <end position="1165"/>
    </location>
</feature>
<feature type="domain" description="Ig-like" evidence="14">
    <location>
        <begin position="2857"/>
        <end position="2899"/>
    </location>
</feature>
<feature type="domain" description="Ig-like" evidence="14">
    <location>
        <begin position="1817"/>
        <end position="1907"/>
    </location>
</feature>
<dbReference type="Pfam" id="PF07679">
    <property type="entry name" value="I-set"/>
    <property type="match status" value="18"/>
</dbReference>
<sequence>MAEILPANNYISIWLILLFTFFTSTYPETYYHPQTTPPPELNVGMSSLAFVFDRTGSMYDDLVQVRTGAKKIFETVLKQRKKLIYNYVLVAFSDPVVDAPFVSSDPVAFTQQLARVNVNGGGDCPEMTLSGIKAALEASLPSSYIYVFTDAMSKDYYLENSVIDLIQRKQSSVVFVMTGDCGNRAHPGYQVFEKIAAASFGQVFHLGKSDVKTVLEYVRHSVAQKKVHLLYEGRKQGGTVAQEIFVDKKMTELTFSLSGDKEDKYFLVMTLYDPNGVIVEKSQYANQSGTVDLETVKINRISDPMPGKWKVVTESRLKHTLTVKGHGEIDFSYRFSPRPIDMIELGSARPIIGHPTQIFVNMTGLKPPGTLNEIKILNEFGEELKVFKPIPVRNNPYLYHTAPFVPPNGFWFMKIEGVDDIGFKFQRVSPTSTSSVEAGGPRVHMPERINALNGGTAVLKCIVESEIDFEVVFKRDGTTIGGPLFYKDSDTVEWEIQDVSPKDRGYYSCEVSNENGKQNAITLLDTKEPVPRIINIQNSTAIIHHTGLLPCTTTTTYEKPSIQWFRKGIMIQNNYKYYIFPNGTLRIVDVNMKDAGDDYMCRVKTSGGEATAIVGLTVYEKPKASISPLQRYVTLGKSFRLHCEGRGTPEPQIKWFFKGSELVGSSFKYKIISKHNLEVYDVTENDIGVYECRATSPAGYSADASKIDLAIPPKIRMKQPQLLIARRDAMSLECELLEGTPTPKFYWYKNGRKLSQTRYLKLFSNKVMIHSAAESDSGNYTCKAVNDAGEDEGTSSVLIGSPASIMRSSEKIMAHIEKPVMLPCRAIGHPKPTVKWLKNGVNINDLSEEEKPRYSIMQDNSLQISAVDITDETSFTCTATNNFGSSDIKIELIVTGLEAPVLAQVPPRENLFQGKDVRLQCIVLRGIPRPKLTWLKDGIEVEESDSVILEGNGAHLTIKGGFQDDEGVYECIATNPSGNAHISVEVVAIDLPTIIAQDVVEEKGAKMGEDIEIPCGVLTNPKPKIQWRFNNKPINAYGNGYSIKDDFSLIIKNVNEDQSGEYTCIATNEAGEAKKTSKLQVKTQPTIARSEDAYALREGDTITLPCETTGFPKPQITWYLNNNEIIDGEVDEDGNLILENIQASQRGLYKCVATNEIGSSEKEISLNVHVAPTIQSELTTRNLTVVVNDTVDLPCSANANPPPKRNWKFEDSGVYVGVVNGGTTSIEKNGSLVIDKVQLIHSGIYECHVSNIVGEDSIRYQLDVQEPPRITSSIPKKLEVVKGNNLELNCKAIGIPVPQVHWQKNGIPINQLSDIYQENNGNLKVKNIDFTSGGKYSCIASNNVGKISKTVDVVVHSIPKIDNNFKDNYIGIENKEISFQCIADGIPQPEISWFFKGKELKLDERDKYMFNLDNTLDIFDLAPEDKGEYVCKASNGVGSDEKSFNLDIINVPVIESQVSDIVEEKELILGNHLTLECPVYASIMPQIKWYFLNKEIDFTTSKNLFTSDEGRKLHLNHIDISNSGEYKCIASNEAGEASKGYDVNILIPPKISDYEKLNLVVMEKKKLKIECPVTGYPKPSISWLVNGQIMSPGENSRGVELSEDDEYLIINSAETYNDGIYVCASNNKAGSIDIEIKLEVLSLPKVGEDEKIEIEKGKGYMLKCLNESDNSGTTIHWVYPNSKDVPPNVEEKFDGKRLYINGADKDLNNKVTCFAKNKAGESRKNFDITVLEAPYIIKDKDEIVELTTKQSYILECKVVGNPEPVISWLKDGILLNEYNPYLEINSNESGNHLYTCKAENKVGADYKDFSVKIIGKPKIEPITETEKNLFVKEGDTATLTCPISSNINDDYEIEWIRNGAAITINDIEFKIQNKTQLIINDAKQGKHDIKCVVTNKAGSASQDFQVKVMIPPKVIGNIIEDIKIIQGENIDLTCDFDGDPMPKISWYKNVDPFGDEKKLFKRHNILSITNSTQNDEGTYQCKANNEAGDAFKTFNVEVILPPKFKDPTEEKSFVDIPIDKVQVIECPIEASSTVELIWYKDNEPIQQSTPEFIISNDERSIIINKIQKGGNFNIMCVVKNIAGEASKEFEITITEPPKILSKGGQKSVIENHTIVLHCEVTGHPFPGITWMMNGVPVEEKDGIHVLSNGQQLEITNANYNHLGTYTCNAENRIDLSSISFDVDVIMRPKLYKNITSTVEVIQGEGAYFECPIDTNEKNSKYSIRWEKDDVPIEIENEGKFTVSSHGTKLNLYNSEVFDEGSYSCVASNEAGFSRVNYNLEVLIPPTIHLLDSDKNKTVVENSNITLSCPTDGKPDPEIRWFKDGELITDANCTERISSGRIEGQKLIINNVHIVNGGRFTCESKNKAGSDEQDILLTVITPPKIIRDKIPNEIDGAINKRADIQCPVTGKPTPKVFWLKDGKNFELSDGVQLSANEQKIFFSRINENHPGKYTCVARNLAGEDKRDFIFRLLEAPKIEGPNIVTKIFVNEGRSTILDCPAKGSPEPKITWLKNGHNLDLNNKNYNILNNGYQLQLSNVKSDEEARYSCVATNDIGLVELEMFVYVILPPKVFNDSVKEIETIENDSNELVCNITGTEPIDIQWMRNGKTIDVGSGFNENGQKNYIQITNNGKKLHLLSVHKNDEDTYECLASNSAGSVKEVFDLKVIVKPTLDDKLSSKPVQIINPGDSIKIDCRINGNPINEIIWTKDGEIITLPAEDKKTINDGQTLIIDSASEEYEGKYTCEMTNKAGKIKKDFIISLTMPPSFDVPRENVSVLAGEMKILTCYAEGTEPITYDWTVNNERLQDGAYSSSITIIGNKIQINNALVSDTGKFVCTAHNEAGDAKKVFNFNVLEPPRFIDSRNIHEKIVLGDFLTIDCSVSGIPKPTIIWKKVSLKKD</sequence>
<dbReference type="FunFam" id="2.60.40.10:FF:000130">
    <property type="entry name" value="Hemicentin 1"/>
    <property type="match status" value="1"/>
</dbReference>
<keyword evidence="12" id="KW-0393">Immunoglobulin domain</keyword>
<evidence type="ECO:0000256" key="10">
    <source>
        <dbReference type="ARBA" id="ARBA00023157"/>
    </source>
</evidence>
<feature type="domain" description="Ig-like" evidence="14">
    <location>
        <begin position="531"/>
        <end position="617"/>
    </location>
</feature>
<feature type="domain" description="Ig-like" evidence="14">
    <location>
        <begin position="2097"/>
        <end position="2179"/>
    </location>
</feature>
<feature type="domain" description="Ig-like" evidence="14">
    <location>
        <begin position="713"/>
        <end position="798"/>
    </location>
</feature>
<feature type="domain" description="Ig-like" evidence="14">
    <location>
        <begin position="992"/>
        <end position="1080"/>
    </location>
</feature>
<feature type="domain" description="Ig-like" evidence="14">
    <location>
        <begin position="900"/>
        <end position="987"/>
    </location>
</feature>
<evidence type="ECO:0000256" key="2">
    <source>
        <dbReference type="ARBA" id="ARBA00004613"/>
    </source>
</evidence>
<accession>A0A0K0EUT2</accession>
<dbReference type="GO" id="GO:0005576">
    <property type="term" value="C:extracellular region"/>
    <property type="evidence" value="ECO:0007669"/>
    <property type="project" value="UniProtKB-SubCell"/>
</dbReference>
<feature type="domain" description="Ig-like" evidence="14">
    <location>
        <begin position="1268"/>
        <end position="1354"/>
    </location>
</feature>
<dbReference type="GO" id="GO:0030424">
    <property type="term" value="C:axon"/>
    <property type="evidence" value="ECO:0007669"/>
    <property type="project" value="TreeGrafter"/>
</dbReference>
<feature type="domain" description="Ig-like" evidence="14">
    <location>
        <begin position="1644"/>
        <end position="1729"/>
    </location>
</feature>
<dbReference type="InterPro" id="IPR050958">
    <property type="entry name" value="Cell_Adh-Cytoskel_Orgn"/>
</dbReference>
<feature type="domain" description="Ig-like" evidence="14">
    <location>
        <begin position="1549"/>
        <end position="1639"/>
    </location>
</feature>
<dbReference type="InterPro" id="IPR007110">
    <property type="entry name" value="Ig-like_dom"/>
</dbReference>
<dbReference type="CDD" id="cd00198">
    <property type="entry name" value="vWFA"/>
    <property type="match status" value="1"/>
</dbReference>
<dbReference type="InterPro" id="IPR003599">
    <property type="entry name" value="Ig_sub"/>
</dbReference>
<name>A0A0K0EUT2_STRVS</name>
<feature type="domain" description="Ig-like" evidence="14">
    <location>
        <begin position="441"/>
        <end position="522"/>
    </location>
</feature>
<dbReference type="CDD" id="cd00096">
    <property type="entry name" value="Ig"/>
    <property type="match status" value="7"/>
</dbReference>
<evidence type="ECO:0000256" key="1">
    <source>
        <dbReference type="ARBA" id="ARBA00004167"/>
    </source>
</evidence>
<dbReference type="PANTHER" id="PTHR45080:SF8">
    <property type="entry name" value="IG-LIKE DOMAIN-CONTAINING PROTEIN"/>
    <property type="match status" value="1"/>
</dbReference>
<evidence type="ECO:0000256" key="11">
    <source>
        <dbReference type="ARBA" id="ARBA00023180"/>
    </source>
</evidence>
<dbReference type="Pfam" id="PF13927">
    <property type="entry name" value="Ig_3"/>
    <property type="match status" value="7"/>
</dbReference>
<dbReference type="InterPro" id="IPR013783">
    <property type="entry name" value="Ig-like_fold"/>
</dbReference>
<evidence type="ECO:0000259" key="14">
    <source>
        <dbReference type="PROSITE" id="PS50835"/>
    </source>
</evidence>
<evidence type="ECO:0000313" key="16">
    <source>
        <dbReference type="WBParaSite" id="SVE_0027700.1"/>
    </source>
</evidence>
<feature type="domain" description="Ig-like" evidence="14">
    <location>
        <begin position="1359"/>
        <end position="1445"/>
    </location>
</feature>
<feature type="domain" description="Ig-like" evidence="14">
    <location>
        <begin position="2382"/>
        <end position="2458"/>
    </location>
</feature>
<evidence type="ECO:0000256" key="6">
    <source>
        <dbReference type="ARBA" id="ARBA00022737"/>
    </source>
</evidence>
<dbReference type="PROSITE" id="PS50835">
    <property type="entry name" value="IG_LIKE"/>
    <property type="match status" value="27"/>
</dbReference>
<feature type="domain" description="Ig-like" evidence="14">
    <location>
        <begin position="2480"/>
        <end position="2564"/>
    </location>
</feature>
<dbReference type="InterPro" id="IPR056861">
    <property type="entry name" value="HMCN1-like_VWA"/>
</dbReference>
<keyword evidence="11" id="KW-0325">Glycoprotein</keyword>
<dbReference type="SUPFAM" id="SSF48726">
    <property type="entry name" value="Immunoglobulin"/>
    <property type="match status" value="26"/>
</dbReference>
<dbReference type="InterPro" id="IPR056475">
    <property type="entry name" value="GBD_Hemicentin/VWA7"/>
</dbReference>
<evidence type="ECO:0000256" key="13">
    <source>
        <dbReference type="SAM" id="SignalP"/>
    </source>
</evidence>
<dbReference type="FunFam" id="2.60.40.10:FF:000503">
    <property type="entry name" value="Hemicentin 1"/>
    <property type="match status" value="3"/>
</dbReference>
<keyword evidence="15" id="KW-1185">Reference proteome</keyword>
<feature type="domain" description="Ig-like" evidence="14">
    <location>
        <begin position="1912"/>
        <end position="1997"/>
    </location>
</feature>
<dbReference type="FunFam" id="2.60.40.10:FF:000017">
    <property type="entry name" value="Down syndrome cell adhesion molecule b"/>
    <property type="match status" value="1"/>
</dbReference>
<keyword evidence="6" id="KW-0677">Repeat</keyword>
<evidence type="ECO:0000256" key="3">
    <source>
        <dbReference type="ARBA" id="ARBA00022525"/>
    </source>
</evidence>
<evidence type="ECO:0000256" key="4">
    <source>
        <dbReference type="ARBA" id="ARBA00022692"/>
    </source>
</evidence>
<dbReference type="GO" id="GO:0007156">
    <property type="term" value="P:homophilic cell adhesion via plasma membrane adhesion molecules"/>
    <property type="evidence" value="ECO:0007669"/>
    <property type="project" value="TreeGrafter"/>
</dbReference>
<dbReference type="GO" id="GO:0043025">
    <property type="term" value="C:neuronal cell body"/>
    <property type="evidence" value="ECO:0007669"/>
    <property type="project" value="TreeGrafter"/>
</dbReference>
<feature type="chain" id="PRO_5005328662" evidence="13">
    <location>
        <begin position="28"/>
        <end position="2899"/>
    </location>
</feature>
<dbReference type="SMART" id="SM00409">
    <property type="entry name" value="IG"/>
    <property type="match status" value="26"/>
</dbReference>
<feature type="domain" description="Ig-like" evidence="14">
    <location>
        <begin position="1172"/>
        <end position="1265"/>
    </location>
</feature>
<dbReference type="PANTHER" id="PTHR45080">
    <property type="entry name" value="CONTACTIN 5"/>
    <property type="match status" value="1"/>
</dbReference>
<feature type="domain" description="Ig-like" evidence="14">
    <location>
        <begin position="802"/>
        <end position="895"/>
    </location>
</feature>
<dbReference type="GO" id="GO:0005886">
    <property type="term" value="C:plasma membrane"/>
    <property type="evidence" value="ECO:0007669"/>
    <property type="project" value="TreeGrafter"/>
</dbReference>
<reference evidence="15" key="1">
    <citation type="submission" date="2014-07" db="EMBL/GenBank/DDBJ databases">
        <authorList>
            <person name="Martin A.A"/>
            <person name="De Silva N."/>
        </authorList>
    </citation>
    <scope>NUCLEOTIDE SEQUENCE</scope>
</reference>
<evidence type="ECO:0000313" key="15">
    <source>
        <dbReference type="Proteomes" id="UP000035680"/>
    </source>
</evidence>
<feature type="domain" description="Ig-like" evidence="14">
    <location>
        <begin position="1452"/>
        <end position="1544"/>
    </location>
</feature>
<keyword evidence="3" id="KW-0964">Secreted</keyword>
<dbReference type="SUPFAM" id="SSF53300">
    <property type="entry name" value="vWA-like"/>
    <property type="match status" value="1"/>
</dbReference>
<dbReference type="STRING" id="75913.A0A0K0EUT2"/>
<dbReference type="Pfam" id="PF25106">
    <property type="entry name" value="VWA_4"/>
    <property type="match status" value="1"/>
</dbReference>
<comment type="subcellular location">
    <subcellularLocation>
        <location evidence="1">Membrane</location>
        <topology evidence="1">Single-pass membrane protein</topology>
    </subcellularLocation>
    <subcellularLocation>
        <location evidence="2">Secreted</location>
    </subcellularLocation>
</comment>
<dbReference type="SMART" id="SM00408">
    <property type="entry name" value="IGc2"/>
    <property type="match status" value="24"/>
</dbReference>
<dbReference type="Proteomes" id="UP000035680">
    <property type="component" value="Unassembled WGS sequence"/>
</dbReference>
<dbReference type="FunFam" id="2.60.40.10:FF:000032">
    <property type="entry name" value="palladin isoform X1"/>
    <property type="match status" value="5"/>
</dbReference>
<evidence type="ECO:0000256" key="8">
    <source>
        <dbReference type="ARBA" id="ARBA00022989"/>
    </source>
</evidence>
<organism evidence="15 16">
    <name type="scientific">Strongyloides venezuelensis</name>
    <name type="common">Threadworm</name>
    <dbReference type="NCBI Taxonomy" id="75913"/>
    <lineage>
        <taxon>Eukaryota</taxon>
        <taxon>Metazoa</taxon>
        <taxon>Ecdysozoa</taxon>
        <taxon>Nematoda</taxon>
        <taxon>Chromadorea</taxon>
        <taxon>Rhabditida</taxon>
        <taxon>Tylenchina</taxon>
        <taxon>Panagrolaimomorpha</taxon>
        <taxon>Strongyloidoidea</taxon>
        <taxon>Strongyloididae</taxon>
        <taxon>Strongyloides</taxon>
    </lineage>
</organism>
<keyword evidence="8" id="KW-1133">Transmembrane helix</keyword>
<dbReference type="InterPro" id="IPR003598">
    <property type="entry name" value="Ig_sub2"/>
</dbReference>
<feature type="domain" description="Ig-like" evidence="14">
    <location>
        <begin position="2285"/>
        <end position="2377"/>
    </location>
</feature>
<keyword evidence="10" id="KW-1015">Disulfide bond</keyword>
<feature type="domain" description="Ig-like" evidence="14">
    <location>
        <begin position="2569"/>
        <end position="2665"/>
    </location>
</feature>
<dbReference type="InterPro" id="IPR036179">
    <property type="entry name" value="Ig-like_dom_sf"/>
</dbReference>
<feature type="domain" description="Ig-like" evidence="14">
    <location>
        <begin position="2002"/>
        <end position="2094"/>
    </location>
</feature>
<evidence type="ECO:0000256" key="9">
    <source>
        <dbReference type="ARBA" id="ARBA00023136"/>
    </source>
</evidence>
<feature type="signal peptide" evidence="13">
    <location>
        <begin position="1"/>
        <end position="27"/>
    </location>
</feature>
<dbReference type="Gene3D" id="2.60.40.10">
    <property type="entry name" value="Immunoglobulins"/>
    <property type="match status" value="27"/>
</dbReference>
<feature type="domain" description="Ig-like" evidence="14">
    <location>
        <begin position="2670"/>
        <end position="2760"/>
    </location>
</feature>
<dbReference type="Pfam" id="PF23560">
    <property type="entry name" value="GBD_Hemicentin"/>
    <property type="match status" value="1"/>
</dbReference>
<evidence type="ECO:0000256" key="7">
    <source>
        <dbReference type="ARBA" id="ARBA00022889"/>
    </source>
</evidence>
<feature type="domain" description="Ig-like" evidence="14">
    <location>
        <begin position="1734"/>
        <end position="1810"/>
    </location>
</feature>
<reference evidence="16" key="2">
    <citation type="submission" date="2015-08" db="UniProtKB">
        <authorList>
            <consortium name="WormBaseParasite"/>
        </authorList>
    </citation>
    <scope>IDENTIFICATION</scope>
</reference>
<proteinExistence type="predicted"/>
<dbReference type="InterPro" id="IPR036465">
    <property type="entry name" value="vWFA_dom_sf"/>
</dbReference>
<dbReference type="InterPro" id="IPR013098">
    <property type="entry name" value="Ig_I-set"/>
</dbReference>
<keyword evidence="4" id="KW-0812">Transmembrane</keyword>
<dbReference type="Gene3D" id="3.40.50.410">
    <property type="entry name" value="von Willebrand factor, type A domain"/>
    <property type="match status" value="1"/>
</dbReference>
<dbReference type="GO" id="GO:0008046">
    <property type="term" value="F:axon guidance receptor activity"/>
    <property type="evidence" value="ECO:0007669"/>
    <property type="project" value="TreeGrafter"/>
</dbReference>
<evidence type="ECO:0000256" key="5">
    <source>
        <dbReference type="ARBA" id="ARBA00022729"/>
    </source>
</evidence>